<dbReference type="PANTHER" id="PTHR37691:SF1">
    <property type="entry name" value="BLR3518 PROTEIN"/>
    <property type="match status" value="1"/>
</dbReference>
<reference evidence="2 3" key="1">
    <citation type="journal article" date="2015" name="Proc. Natl. Acad. Sci. U.S.A.">
        <title>Expanded metabolic versatility of ubiquitous nitrite-oxidizing bacteria from the genus Nitrospira.</title>
        <authorList>
            <person name="Koch H."/>
            <person name="Lucker S."/>
            <person name="Albertsen M."/>
            <person name="Kitzinger K."/>
            <person name="Herbold C."/>
            <person name="Spieck E."/>
            <person name="Nielsen P.H."/>
            <person name="Wagner M."/>
            <person name="Daims H."/>
        </authorList>
    </citation>
    <scope>NUCLEOTIDE SEQUENCE [LARGE SCALE GENOMIC DNA]</scope>
    <source>
        <strain evidence="2 3">NSP M-1</strain>
    </source>
</reference>
<dbReference type="KEGG" id="nmv:NITMOv2_3964"/>
<dbReference type="PATRIC" id="fig|42253.5.peg.3908"/>
<keyword evidence="3" id="KW-1185">Reference proteome</keyword>
<dbReference type="PANTHER" id="PTHR37691">
    <property type="entry name" value="BLR3518 PROTEIN"/>
    <property type="match status" value="1"/>
</dbReference>
<gene>
    <name evidence="2" type="ORF">NITMOv2_3964</name>
</gene>
<dbReference type="Gene3D" id="3.40.1260.10">
    <property type="entry name" value="DsrEFH-like"/>
    <property type="match status" value="1"/>
</dbReference>
<feature type="chain" id="PRO_5005477030" evidence="1">
    <location>
        <begin position="24"/>
        <end position="144"/>
    </location>
</feature>
<proteinExistence type="predicted"/>
<protein>
    <submittedName>
        <fullName evidence="2">Uncharacterized protein</fullName>
    </submittedName>
</protein>
<accession>A0A0K2GHA7</accession>
<evidence type="ECO:0000313" key="3">
    <source>
        <dbReference type="Proteomes" id="UP000069205"/>
    </source>
</evidence>
<dbReference type="OrthoDB" id="678766at2"/>
<dbReference type="Proteomes" id="UP000069205">
    <property type="component" value="Chromosome"/>
</dbReference>
<dbReference type="RefSeq" id="WP_053381220.1">
    <property type="nucleotide sequence ID" value="NZ_CP011801.1"/>
</dbReference>
<sequence length="144" mass="15713">MIERMVLGVLLAAVLPSSGSAIAESDAVTRHRIVMHVNSGDEQVQRGVLSNIRNLYQELGRERLALEVVAHGAGLNLLTKNKTAFGGDLAKLHAEFGVQYTACSNTMKALRLTRSDLIEGVGDTVPAMVRLMERQEQGWAYIKP</sequence>
<dbReference type="STRING" id="42253.NITMOv2_3964"/>
<feature type="signal peptide" evidence="1">
    <location>
        <begin position="1"/>
        <end position="23"/>
    </location>
</feature>
<name>A0A0K2GHA7_NITMO</name>
<organism evidence="2 3">
    <name type="scientific">Nitrospira moscoviensis</name>
    <dbReference type="NCBI Taxonomy" id="42253"/>
    <lineage>
        <taxon>Bacteria</taxon>
        <taxon>Pseudomonadati</taxon>
        <taxon>Nitrospirota</taxon>
        <taxon>Nitrospiria</taxon>
        <taxon>Nitrospirales</taxon>
        <taxon>Nitrospiraceae</taxon>
        <taxon>Nitrospira</taxon>
    </lineage>
</organism>
<dbReference type="Pfam" id="PF02635">
    <property type="entry name" value="DsrE"/>
    <property type="match status" value="1"/>
</dbReference>
<dbReference type="SUPFAM" id="SSF75169">
    <property type="entry name" value="DsrEFH-like"/>
    <property type="match status" value="1"/>
</dbReference>
<dbReference type="AlphaFoldDB" id="A0A0K2GHA7"/>
<evidence type="ECO:0000313" key="2">
    <source>
        <dbReference type="EMBL" id="ALA60348.1"/>
    </source>
</evidence>
<evidence type="ECO:0000256" key="1">
    <source>
        <dbReference type="SAM" id="SignalP"/>
    </source>
</evidence>
<keyword evidence="1" id="KW-0732">Signal</keyword>
<dbReference type="InterPro" id="IPR003787">
    <property type="entry name" value="Sulphur_relay_DsrE/F-like"/>
</dbReference>
<dbReference type="InterPro" id="IPR027396">
    <property type="entry name" value="DsrEFH-like"/>
</dbReference>
<dbReference type="EMBL" id="CP011801">
    <property type="protein sequence ID" value="ALA60348.1"/>
    <property type="molecule type" value="Genomic_DNA"/>
</dbReference>